<name>A0A1G6K296_9ACTN</name>
<evidence type="ECO:0000313" key="3">
    <source>
        <dbReference type="Proteomes" id="UP000198528"/>
    </source>
</evidence>
<protein>
    <submittedName>
        <fullName evidence="2">Putative ABC-transporter type IV</fullName>
    </submittedName>
</protein>
<dbReference type="InterPro" id="IPR010540">
    <property type="entry name" value="CmpB_TMEM229"/>
</dbReference>
<keyword evidence="3" id="KW-1185">Reference proteome</keyword>
<keyword evidence="1" id="KW-0472">Membrane</keyword>
<proteinExistence type="predicted"/>
<accession>A0A1G6K296</accession>
<reference evidence="3" key="1">
    <citation type="submission" date="2016-10" db="EMBL/GenBank/DDBJ databases">
        <authorList>
            <person name="Varghese N."/>
            <person name="Submissions S."/>
        </authorList>
    </citation>
    <scope>NUCLEOTIDE SEQUENCE [LARGE SCALE GENOMIC DNA]</scope>
    <source>
        <strain evidence="3">DSM 22619</strain>
    </source>
</reference>
<feature type="transmembrane region" description="Helical" evidence="1">
    <location>
        <begin position="138"/>
        <end position="157"/>
    </location>
</feature>
<keyword evidence="1" id="KW-0812">Transmembrane</keyword>
<dbReference type="RefSeq" id="WP_090845914.1">
    <property type="nucleotide sequence ID" value="NZ_FMZL01000006.1"/>
</dbReference>
<feature type="transmembrane region" description="Helical" evidence="1">
    <location>
        <begin position="99"/>
        <end position="118"/>
    </location>
</feature>
<sequence>MFWSLVSLLALALVVRGIVFAVRWFVAWLGRGKPIQRAAEDRELPREVRDAARELDYYYRLKGYRELIGKPLKLSRAQLHLLAQRERVVRDDRVNHMRIGWYQVVILFIVGSVGGLLLEQLWMFVTLGLTQGRYGLVWGPFSPLYGVGAVLLTLISLQLRRKKAKRWMVFLVSMVVGGLLEQLTGWGMETLMGAVSWDYTTVPGCITKWVAWPFLFFWGALGLIWANVITPWLLGLIGEPTTRRQVIFVLMLAAYLSLDVFMTLACFTRRAERDQGIPPKNQFEVWVDKNFSNQFMSHRFENMVIEGHGK</sequence>
<dbReference type="STRING" id="604330.SAMN04489857_1418"/>
<gene>
    <name evidence="2" type="ORF">SAMN04487824_10673</name>
</gene>
<feature type="transmembrane region" description="Helical" evidence="1">
    <location>
        <begin position="209"/>
        <end position="234"/>
    </location>
</feature>
<evidence type="ECO:0000256" key="1">
    <source>
        <dbReference type="SAM" id="Phobius"/>
    </source>
</evidence>
<evidence type="ECO:0000313" key="2">
    <source>
        <dbReference type="EMBL" id="SDC24991.1"/>
    </source>
</evidence>
<organism evidence="2 3">
    <name type="scientific">Parafannyhessea umbonata</name>
    <dbReference type="NCBI Taxonomy" id="604330"/>
    <lineage>
        <taxon>Bacteria</taxon>
        <taxon>Bacillati</taxon>
        <taxon>Actinomycetota</taxon>
        <taxon>Coriobacteriia</taxon>
        <taxon>Coriobacteriales</taxon>
        <taxon>Atopobiaceae</taxon>
        <taxon>Parafannyhessea</taxon>
    </lineage>
</organism>
<dbReference type="EMBL" id="FMZL01000006">
    <property type="protein sequence ID" value="SDC24991.1"/>
    <property type="molecule type" value="Genomic_DNA"/>
</dbReference>
<feature type="transmembrane region" description="Helical" evidence="1">
    <location>
        <begin position="6"/>
        <end position="26"/>
    </location>
</feature>
<feature type="transmembrane region" description="Helical" evidence="1">
    <location>
        <begin position="246"/>
        <end position="265"/>
    </location>
</feature>
<dbReference type="Proteomes" id="UP000198528">
    <property type="component" value="Unassembled WGS sequence"/>
</dbReference>
<dbReference type="AlphaFoldDB" id="A0A1G6K296"/>
<keyword evidence="1" id="KW-1133">Transmembrane helix</keyword>
<dbReference type="Pfam" id="PF06541">
    <property type="entry name" value="ABC_trans_CmpB"/>
    <property type="match status" value="1"/>
</dbReference>